<sequence length="212" mass="25409">MGDMNGRVEKQNYGIEKWLGKEGEETRNDNGTRNINLCIENDLIIGNSKFTHKDVHKYTREERSRGERSIIDYFLINFEIWKAVKNIKVKRSAEIGSNHYLVKMSFRIIKYIQNDKKRKIIKEKIRSYKLKEIEVEKRYHKCLEELRKRANKYQNIEERWKDYKHSLLVAAKESCGVTRISNNSKKTHSMVDKRLRKNSTRKETTVEKILNR</sequence>
<name>A0ABM5KMI6_DIAVI</name>
<proteinExistence type="predicted"/>
<dbReference type="Gene3D" id="3.60.10.10">
    <property type="entry name" value="Endonuclease/exonuclease/phosphatase"/>
    <property type="match status" value="1"/>
</dbReference>
<dbReference type="EnsemblMetazoa" id="XM_050655453.1">
    <property type="protein sequence ID" value="XP_050511410.1"/>
    <property type="gene ID" value="LOC126887736"/>
</dbReference>
<evidence type="ECO:0000313" key="1">
    <source>
        <dbReference type="EnsemblMetazoa" id="XP_050511410.1"/>
    </source>
</evidence>
<dbReference type="GeneID" id="126887736"/>
<dbReference type="Proteomes" id="UP001652700">
    <property type="component" value="Unplaced"/>
</dbReference>
<dbReference type="InterPro" id="IPR036691">
    <property type="entry name" value="Endo/exonu/phosph_ase_sf"/>
</dbReference>
<protein>
    <recommendedName>
        <fullName evidence="3">Craniofacial development protein 2-like</fullName>
    </recommendedName>
</protein>
<reference evidence="1" key="1">
    <citation type="submission" date="2025-05" db="UniProtKB">
        <authorList>
            <consortium name="EnsemblMetazoa"/>
        </authorList>
    </citation>
    <scope>IDENTIFICATION</scope>
</reference>
<keyword evidence="2" id="KW-1185">Reference proteome</keyword>
<dbReference type="RefSeq" id="XP_050511410.1">
    <property type="nucleotide sequence ID" value="XM_050655453.1"/>
</dbReference>
<organism evidence="1 2">
    <name type="scientific">Diabrotica virgifera virgifera</name>
    <name type="common">western corn rootworm</name>
    <dbReference type="NCBI Taxonomy" id="50390"/>
    <lineage>
        <taxon>Eukaryota</taxon>
        <taxon>Metazoa</taxon>
        <taxon>Ecdysozoa</taxon>
        <taxon>Arthropoda</taxon>
        <taxon>Hexapoda</taxon>
        <taxon>Insecta</taxon>
        <taxon>Pterygota</taxon>
        <taxon>Neoptera</taxon>
        <taxon>Endopterygota</taxon>
        <taxon>Coleoptera</taxon>
        <taxon>Polyphaga</taxon>
        <taxon>Cucujiformia</taxon>
        <taxon>Chrysomeloidea</taxon>
        <taxon>Chrysomelidae</taxon>
        <taxon>Galerucinae</taxon>
        <taxon>Diabroticina</taxon>
        <taxon>Diabroticites</taxon>
        <taxon>Diabrotica</taxon>
    </lineage>
</organism>
<accession>A0ABM5KMI6</accession>
<evidence type="ECO:0000313" key="2">
    <source>
        <dbReference type="Proteomes" id="UP001652700"/>
    </source>
</evidence>
<evidence type="ECO:0008006" key="3">
    <source>
        <dbReference type="Google" id="ProtNLM"/>
    </source>
</evidence>